<feature type="transmembrane region" description="Helical" evidence="1">
    <location>
        <begin position="16"/>
        <end position="37"/>
    </location>
</feature>
<dbReference type="AlphaFoldDB" id="A0A1Y1MJ77"/>
<protein>
    <recommendedName>
        <fullName evidence="3">Protein kinase domain-containing protein</fullName>
    </recommendedName>
</protein>
<name>A0A1Y1MJ77_PHOPY</name>
<accession>A0A1Y1MJ77</accession>
<dbReference type="EMBL" id="GEZM01030196">
    <property type="protein sequence ID" value="JAV85723.1"/>
    <property type="molecule type" value="Transcribed_RNA"/>
</dbReference>
<proteinExistence type="predicted"/>
<reference evidence="2" key="1">
    <citation type="journal article" date="2016" name="Sci. Rep.">
        <title>Molecular characterization of firefly nuptial gifts: a multi-omics approach sheds light on postcopulatory sexual selection.</title>
        <authorList>
            <person name="Al-Wathiqui N."/>
            <person name="Fallon T.R."/>
            <person name="South A."/>
            <person name="Weng J.K."/>
            <person name="Lewis S.M."/>
        </authorList>
    </citation>
    <scope>NUCLEOTIDE SEQUENCE</scope>
</reference>
<dbReference type="SUPFAM" id="SSF56112">
    <property type="entry name" value="Protein kinase-like (PK-like)"/>
    <property type="match status" value="1"/>
</dbReference>
<dbReference type="InterPro" id="IPR011009">
    <property type="entry name" value="Kinase-like_dom_sf"/>
</dbReference>
<keyword evidence="1" id="KW-0812">Transmembrane</keyword>
<evidence type="ECO:0000256" key="1">
    <source>
        <dbReference type="SAM" id="Phobius"/>
    </source>
</evidence>
<organism evidence="2">
    <name type="scientific">Photinus pyralis</name>
    <name type="common">Common eastern firefly</name>
    <name type="synonym">Lampyris pyralis</name>
    <dbReference type="NCBI Taxonomy" id="7054"/>
    <lineage>
        <taxon>Eukaryota</taxon>
        <taxon>Metazoa</taxon>
        <taxon>Ecdysozoa</taxon>
        <taxon>Arthropoda</taxon>
        <taxon>Hexapoda</taxon>
        <taxon>Insecta</taxon>
        <taxon>Pterygota</taxon>
        <taxon>Neoptera</taxon>
        <taxon>Endopterygota</taxon>
        <taxon>Coleoptera</taxon>
        <taxon>Polyphaga</taxon>
        <taxon>Elateriformia</taxon>
        <taxon>Elateroidea</taxon>
        <taxon>Lampyridae</taxon>
        <taxon>Lampyrinae</taxon>
        <taxon>Photinus</taxon>
    </lineage>
</organism>
<keyword evidence="1" id="KW-1133">Transmembrane helix</keyword>
<sequence>MKVPKPEVHVPVTNHHWITAFFMILGLGIVAVAGFWIRKCKCSTVGRHEYSALKRADSGGETNYPETEMYDGAFMACRQFLIGHPRFELRAQLERIGSRANKHWFIVQDVTLDAERLLSFVSLPTQCPITPSTVTSETVLALFRGLQHPYIYPVLDIQFLDTQVALICPLSHGGSLRDLIYASAWHEDCDRKYSGRGEGLPLWQIQRLGRQILEAMLFLRDRGFPPVHHLHSGNVILQNGVARVAGLENSLLGMASRLPTAPDVLGFGHLLFEMTTGYELPTPPSPAHLELELERFPKVVEVLRLIFQNLTQLPTLEELICCDLFRGVELRELRGINVMQSRYAPEILEVFDLARKSITASGGRCVTRRFSECRRLEDIIEEDMTEENGCDVFLEVER</sequence>
<dbReference type="EMBL" id="GEZM01030189">
    <property type="protein sequence ID" value="JAV85747.1"/>
    <property type="molecule type" value="Transcribed_RNA"/>
</dbReference>
<dbReference type="Gene3D" id="1.10.510.10">
    <property type="entry name" value="Transferase(Phosphotransferase) domain 1"/>
    <property type="match status" value="1"/>
</dbReference>
<evidence type="ECO:0008006" key="3">
    <source>
        <dbReference type="Google" id="ProtNLM"/>
    </source>
</evidence>
<keyword evidence="1" id="KW-0472">Membrane</keyword>
<dbReference type="Gene3D" id="3.30.200.20">
    <property type="entry name" value="Phosphorylase Kinase, domain 1"/>
    <property type="match status" value="1"/>
</dbReference>
<evidence type="ECO:0000313" key="2">
    <source>
        <dbReference type="EMBL" id="JAV85723.1"/>
    </source>
</evidence>